<organism evidence="2 3">
    <name type="scientific">Diplodia corticola</name>
    <dbReference type="NCBI Taxonomy" id="236234"/>
    <lineage>
        <taxon>Eukaryota</taxon>
        <taxon>Fungi</taxon>
        <taxon>Dikarya</taxon>
        <taxon>Ascomycota</taxon>
        <taxon>Pezizomycotina</taxon>
        <taxon>Dothideomycetes</taxon>
        <taxon>Dothideomycetes incertae sedis</taxon>
        <taxon>Botryosphaeriales</taxon>
        <taxon>Botryosphaeriaceae</taxon>
        <taxon>Diplodia</taxon>
    </lineage>
</organism>
<proteinExistence type="predicted"/>
<accession>A0A1J9R479</accession>
<feature type="compositionally biased region" description="Low complexity" evidence="1">
    <location>
        <begin position="90"/>
        <end position="106"/>
    </location>
</feature>
<protein>
    <submittedName>
        <fullName evidence="2">Uncharacterized protein</fullName>
    </submittedName>
</protein>
<dbReference type="AlphaFoldDB" id="A0A1J9R479"/>
<gene>
    <name evidence="2" type="ORF">BKCO1_17000148</name>
</gene>
<dbReference type="RefSeq" id="XP_020131668.1">
    <property type="nucleotide sequence ID" value="XM_020271613.1"/>
</dbReference>
<feature type="compositionally biased region" description="Polar residues" evidence="1">
    <location>
        <begin position="77"/>
        <end position="89"/>
    </location>
</feature>
<dbReference type="GeneID" id="31011872"/>
<dbReference type="EMBL" id="MNUE01000017">
    <property type="protein sequence ID" value="OJD35408.1"/>
    <property type="molecule type" value="Genomic_DNA"/>
</dbReference>
<keyword evidence="3" id="KW-1185">Reference proteome</keyword>
<name>A0A1J9R479_9PEZI</name>
<feature type="compositionally biased region" description="Polar residues" evidence="1">
    <location>
        <begin position="113"/>
        <end position="139"/>
    </location>
</feature>
<feature type="compositionally biased region" description="Polar residues" evidence="1">
    <location>
        <begin position="48"/>
        <end position="68"/>
    </location>
</feature>
<evidence type="ECO:0000256" key="1">
    <source>
        <dbReference type="SAM" id="MobiDB-lite"/>
    </source>
</evidence>
<feature type="region of interest" description="Disordered" evidence="1">
    <location>
        <begin position="1"/>
        <end position="159"/>
    </location>
</feature>
<sequence>MEKSAEDNTAYSNVPEKPTAKPVSGSFYSNHDRNHELMASLQFPKPPSSGSTQSSRTATAHQAYQVAQTPAGFTGYNPPSSEGQAISPETTPQQQRPQRQADTAPQERYTPRTYAQGSNSSNSSGVMEQQQSGTNSTWTWDPANQRYYRYGPAGEVIWN</sequence>
<evidence type="ECO:0000313" key="3">
    <source>
        <dbReference type="Proteomes" id="UP000183809"/>
    </source>
</evidence>
<reference evidence="2 3" key="1">
    <citation type="submission" date="2016-10" db="EMBL/GenBank/DDBJ databases">
        <title>Proteomics and genomics reveal pathogen-plant mechanisms compatible with a hemibiotrophic lifestyle of Diplodia corticola.</title>
        <authorList>
            <person name="Fernandes I."/>
            <person name="De Jonge R."/>
            <person name="Van De Peer Y."/>
            <person name="Devreese B."/>
            <person name="Alves A."/>
            <person name="Esteves A.C."/>
        </authorList>
    </citation>
    <scope>NUCLEOTIDE SEQUENCE [LARGE SCALE GENOMIC DNA]</scope>
    <source>
        <strain evidence="2 3">CBS 112549</strain>
    </source>
</reference>
<comment type="caution">
    <text evidence="2">The sequence shown here is derived from an EMBL/GenBank/DDBJ whole genome shotgun (WGS) entry which is preliminary data.</text>
</comment>
<dbReference type="Proteomes" id="UP000183809">
    <property type="component" value="Unassembled WGS sequence"/>
</dbReference>
<evidence type="ECO:0000313" key="2">
    <source>
        <dbReference type="EMBL" id="OJD35408.1"/>
    </source>
</evidence>